<dbReference type="CDD" id="cd03784">
    <property type="entry name" value="GT1_Gtf-like"/>
    <property type="match status" value="1"/>
</dbReference>
<organism evidence="6 7">
    <name type="scientific">Chenopodium quinoa</name>
    <name type="common">Quinoa</name>
    <dbReference type="NCBI Taxonomy" id="63459"/>
    <lineage>
        <taxon>Eukaryota</taxon>
        <taxon>Viridiplantae</taxon>
        <taxon>Streptophyta</taxon>
        <taxon>Embryophyta</taxon>
        <taxon>Tracheophyta</taxon>
        <taxon>Spermatophyta</taxon>
        <taxon>Magnoliopsida</taxon>
        <taxon>eudicotyledons</taxon>
        <taxon>Gunneridae</taxon>
        <taxon>Pentapetalae</taxon>
        <taxon>Caryophyllales</taxon>
        <taxon>Chenopodiaceae</taxon>
        <taxon>Chenopodioideae</taxon>
        <taxon>Atripliceae</taxon>
        <taxon>Chenopodium</taxon>
    </lineage>
</organism>
<evidence type="ECO:0000256" key="4">
    <source>
        <dbReference type="ARBA" id="ARBA00066896"/>
    </source>
</evidence>
<dbReference type="Gene3D" id="3.40.50.2000">
    <property type="entry name" value="Glycogen Phosphorylase B"/>
    <property type="match status" value="2"/>
</dbReference>
<sequence>MSKFRVRDLPDGIVMGNFRSFFSKMLHQMAQVLPRAAAVCVSTCAELNSAVLDDLKSKLPNLLCLGPLSLIMPPPKTPDINNCLVWLDKQQEAHNNSEVVYVSFGSIARPSPSEIAALAQGLEASGVKFIWSLRDNLKLARHCTITVNVPAFYCPKYLTWERRLQEHLPHGFLEDSRKNGILVSWAPQTDILAHDAVGVFITHFGHNSIMESVASGVPLIGRPFHGEQKLNGRLVEAVWEIGLEVEGGILTKDGVVKSLEKILHGDEGKKMRENGSGLRSLVEKAISSKGSCNEDFKKLLKVVNKSS</sequence>
<keyword evidence="7" id="KW-1185">Reference proteome</keyword>
<dbReference type="GO" id="GO:0008194">
    <property type="term" value="F:UDP-glycosyltransferase activity"/>
    <property type="evidence" value="ECO:0007669"/>
    <property type="project" value="InterPro"/>
</dbReference>
<protein>
    <recommendedName>
        <fullName evidence="4">2-hydroxyflavanone C-glucosyltransferase</fullName>
        <ecNumber evidence="4">2.4.1.360</ecNumber>
    </recommendedName>
    <alternativeName>
        <fullName evidence="5">UDP-glucose:2-hydroxyflavanone C-glucosyltransferase</fullName>
    </alternativeName>
</protein>
<dbReference type="OMA" id="TINVPWI"/>
<dbReference type="Gramene" id="AUR62001092-RA">
    <property type="protein sequence ID" value="AUR62001092-RA:cds"/>
    <property type="gene ID" value="AUR62001092"/>
</dbReference>
<reference evidence="6" key="1">
    <citation type="journal article" date="2017" name="Nature">
        <title>The genome of Chenopodium quinoa.</title>
        <authorList>
            <person name="Jarvis D.E."/>
            <person name="Ho Y.S."/>
            <person name="Lightfoot D.J."/>
            <person name="Schmoeckel S.M."/>
            <person name="Li B."/>
            <person name="Borm T.J.A."/>
            <person name="Ohyanagi H."/>
            <person name="Mineta K."/>
            <person name="Michell C.T."/>
            <person name="Saber N."/>
            <person name="Kharbatia N.M."/>
            <person name="Rupper R.R."/>
            <person name="Sharp A.R."/>
            <person name="Dally N."/>
            <person name="Boughton B.A."/>
            <person name="Woo Y.H."/>
            <person name="Gao G."/>
            <person name="Schijlen E.G.W.M."/>
            <person name="Guo X."/>
            <person name="Momin A.A."/>
            <person name="Negrao S."/>
            <person name="Al-Babili S."/>
            <person name="Gehring C."/>
            <person name="Roessner U."/>
            <person name="Jung C."/>
            <person name="Murphy K."/>
            <person name="Arold S.T."/>
            <person name="Gojobori T."/>
            <person name="van der Linden C.G."/>
            <person name="van Loo E.N."/>
            <person name="Jellen E.N."/>
            <person name="Maughan P.J."/>
            <person name="Tester M."/>
        </authorList>
    </citation>
    <scope>NUCLEOTIDE SEQUENCE [LARGE SCALE GENOMIC DNA]</scope>
    <source>
        <strain evidence="6">cv. PI 614886</strain>
    </source>
</reference>
<reference evidence="6" key="2">
    <citation type="submission" date="2021-03" db="UniProtKB">
        <authorList>
            <consortium name="EnsemblPlants"/>
        </authorList>
    </citation>
    <scope>IDENTIFICATION</scope>
</reference>
<evidence type="ECO:0000256" key="3">
    <source>
        <dbReference type="ARBA" id="ARBA00051296"/>
    </source>
</evidence>
<dbReference type="EC" id="2.4.1.360" evidence="4"/>
<evidence type="ECO:0000313" key="7">
    <source>
        <dbReference type="Proteomes" id="UP000596660"/>
    </source>
</evidence>
<proteinExistence type="inferred from homology"/>
<dbReference type="InterPro" id="IPR002213">
    <property type="entry name" value="UDP_glucos_trans"/>
</dbReference>
<name>A0A803KPY6_CHEQI</name>
<evidence type="ECO:0000256" key="5">
    <source>
        <dbReference type="ARBA" id="ARBA00082568"/>
    </source>
</evidence>
<comment type="catalytic activity">
    <reaction evidence="3">
        <text>a 3'-hydro-2'-hydroxy-beta-oxodihydrochalcone + UDP-alpha-D-glucose = a 3'-(beta-D-glucopyranosyl)-2'-hydroxy-beta-oxodihydrochalcone + UDP + H(+)</text>
        <dbReference type="Rhea" id="RHEA:51504"/>
        <dbReference type="ChEBI" id="CHEBI:15378"/>
        <dbReference type="ChEBI" id="CHEBI:58223"/>
        <dbReference type="ChEBI" id="CHEBI:58885"/>
        <dbReference type="ChEBI" id="CHEBI:142482"/>
        <dbReference type="ChEBI" id="CHEBI:142483"/>
        <dbReference type="EC" id="2.4.1.360"/>
    </reaction>
    <physiologicalReaction direction="left-to-right" evidence="3">
        <dbReference type="Rhea" id="RHEA:51505"/>
    </physiologicalReaction>
</comment>
<dbReference type="SUPFAM" id="SSF53756">
    <property type="entry name" value="UDP-Glycosyltransferase/glycogen phosphorylase"/>
    <property type="match status" value="1"/>
</dbReference>
<dbReference type="PANTHER" id="PTHR48045:SF34">
    <property type="entry name" value="ISOFLAVONE 7-O-GLUCOSYLTRANSFERASE 1-LIKE"/>
    <property type="match status" value="1"/>
</dbReference>
<dbReference type="AlphaFoldDB" id="A0A803KPY6"/>
<comment type="similarity">
    <text evidence="1">Belongs to the UDP-glycosyltransferase family.</text>
</comment>
<evidence type="ECO:0000313" key="6">
    <source>
        <dbReference type="EnsemblPlants" id="AUR62001092-RA:cds"/>
    </source>
</evidence>
<dbReference type="Pfam" id="PF00201">
    <property type="entry name" value="UDPGT"/>
    <property type="match status" value="1"/>
</dbReference>
<evidence type="ECO:0000256" key="2">
    <source>
        <dbReference type="ARBA" id="ARBA00022679"/>
    </source>
</evidence>
<keyword evidence="2" id="KW-0808">Transferase</keyword>
<dbReference type="GO" id="GO:0120514">
    <property type="term" value="F:2-hydroxyflavanone C-glucosyltransferase activity"/>
    <property type="evidence" value="ECO:0007669"/>
    <property type="project" value="UniProtKB-EC"/>
</dbReference>
<accession>A0A803KPY6</accession>
<dbReference type="PANTHER" id="PTHR48045">
    <property type="entry name" value="UDP-GLYCOSYLTRANSFERASE 72B1"/>
    <property type="match status" value="1"/>
</dbReference>
<dbReference type="Proteomes" id="UP000596660">
    <property type="component" value="Unplaced"/>
</dbReference>
<evidence type="ECO:0000256" key="1">
    <source>
        <dbReference type="ARBA" id="ARBA00009995"/>
    </source>
</evidence>
<dbReference type="FunFam" id="3.40.50.2000:FF:000060">
    <property type="entry name" value="Glycosyltransferase"/>
    <property type="match status" value="1"/>
</dbReference>
<dbReference type="EnsemblPlants" id="AUR62001092-RA">
    <property type="protein sequence ID" value="AUR62001092-RA:cds"/>
    <property type="gene ID" value="AUR62001092"/>
</dbReference>